<dbReference type="AlphaFoldDB" id="A0AA38HD65"/>
<sequence>MTSLPPSKRAKTSDSSLSLASSHSLILELSKIHSINARAIARHIARQPPPPRPITPPVDYRHLEPNVLSIVALYAGKNLGEHEAVRGLQDIERELEDAARTVLGCSMDASQRAAREQGISTLCEIAKSLHEADQDPGTLQGRLGPAVKKYLVIGGVNKIVGRMEKREETLRNAMTSIRESNQKAGGVFAEVLDELDGTFTSTSDEEEEEGDSEDDDEGGQPTIRLAASKDPVGNEGLDSWRATTQTSYPPLWTSLHNNLLPLHLRRLDLIKSCLHEMISENGFSPGYPREAYMVADDVAGVVSGTADEIIKRCAKSKHSQAGEGAVLALVELGEAMLVCDEQMLERFVEESFRDAIAEPARRLLEIMWDRGDDLTSALEALEGLVMDTVFEYLLDDLFGEYKDREASSGEEEGSVQIL</sequence>
<accession>A0AA38HD65</accession>
<name>A0AA38HD65_9TREE</name>
<evidence type="ECO:0000313" key="2">
    <source>
        <dbReference type="EMBL" id="KAI9637489.1"/>
    </source>
</evidence>
<evidence type="ECO:0000313" key="3">
    <source>
        <dbReference type="Proteomes" id="UP001164286"/>
    </source>
</evidence>
<dbReference type="EMBL" id="JAKWFO010000004">
    <property type="protein sequence ID" value="KAI9637489.1"/>
    <property type="molecule type" value="Genomic_DNA"/>
</dbReference>
<evidence type="ECO:0000256" key="1">
    <source>
        <dbReference type="SAM" id="MobiDB-lite"/>
    </source>
</evidence>
<proteinExistence type="predicted"/>
<feature type="region of interest" description="Disordered" evidence="1">
    <location>
        <begin position="200"/>
        <end position="235"/>
    </location>
</feature>
<organism evidence="2 3">
    <name type="scientific">Dioszegia hungarica</name>
    <dbReference type="NCBI Taxonomy" id="4972"/>
    <lineage>
        <taxon>Eukaryota</taxon>
        <taxon>Fungi</taxon>
        <taxon>Dikarya</taxon>
        <taxon>Basidiomycota</taxon>
        <taxon>Agaricomycotina</taxon>
        <taxon>Tremellomycetes</taxon>
        <taxon>Tremellales</taxon>
        <taxon>Bulleribasidiaceae</taxon>
        <taxon>Dioszegia</taxon>
    </lineage>
</organism>
<protein>
    <submittedName>
        <fullName evidence="2">Uncharacterized protein</fullName>
    </submittedName>
</protein>
<comment type="caution">
    <text evidence="2">The sequence shown here is derived from an EMBL/GenBank/DDBJ whole genome shotgun (WGS) entry which is preliminary data.</text>
</comment>
<feature type="compositionally biased region" description="Acidic residues" evidence="1">
    <location>
        <begin position="203"/>
        <end position="218"/>
    </location>
</feature>
<dbReference type="GeneID" id="77727689"/>
<dbReference type="RefSeq" id="XP_052947266.1">
    <property type="nucleotide sequence ID" value="XM_053088484.1"/>
</dbReference>
<keyword evidence="3" id="KW-1185">Reference proteome</keyword>
<gene>
    <name evidence="2" type="ORF">MKK02DRAFT_32322</name>
</gene>
<dbReference type="Proteomes" id="UP001164286">
    <property type="component" value="Unassembled WGS sequence"/>
</dbReference>
<reference evidence="2" key="1">
    <citation type="journal article" date="2022" name="G3 (Bethesda)">
        <title>High quality genome of the basidiomycete yeast Dioszegia hungarica PDD-24b-2 isolated from cloud water.</title>
        <authorList>
            <person name="Jarrige D."/>
            <person name="Haridas S."/>
            <person name="Bleykasten-Grosshans C."/>
            <person name="Joly M."/>
            <person name="Nadalig T."/>
            <person name="Sancelme M."/>
            <person name="Vuilleumier S."/>
            <person name="Grigoriev I.V."/>
            <person name="Amato P."/>
            <person name="Bringel F."/>
        </authorList>
    </citation>
    <scope>NUCLEOTIDE SEQUENCE</scope>
    <source>
        <strain evidence="2">PDD-24b-2</strain>
    </source>
</reference>